<keyword evidence="2" id="KW-1185">Reference proteome</keyword>
<protein>
    <submittedName>
        <fullName evidence="1">Uncharacterized protein</fullName>
    </submittedName>
</protein>
<dbReference type="OrthoDB" id="10209807at2759"/>
<evidence type="ECO:0000313" key="2">
    <source>
        <dbReference type="Proteomes" id="UP000276133"/>
    </source>
</evidence>
<dbReference type="Proteomes" id="UP000276133">
    <property type="component" value="Unassembled WGS sequence"/>
</dbReference>
<accession>A0A3M7RTK5</accession>
<sequence>MTCFFDFCTILYNLDQVSKYMLILDHNLSIDFDQKYLSKNTYFTIANIIGIDIFSSPFYSISTKTELSVDFFFTYFQLFLNGSEIRECSRDNFNAFKNINSIKFSSYVKYYHETCPYIFSNLSNLTQLEFHGISDIFLKKNYISFTEIVFSNIEEAESDCLFAFRKLSWLKIDFFNLDALLSRNSEWLFNNLNQIDIDLFLIFVFGDVPIS</sequence>
<organism evidence="1 2">
    <name type="scientific">Brachionus plicatilis</name>
    <name type="common">Marine rotifer</name>
    <name type="synonym">Brachionus muelleri</name>
    <dbReference type="NCBI Taxonomy" id="10195"/>
    <lineage>
        <taxon>Eukaryota</taxon>
        <taxon>Metazoa</taxon>
        <taxon>Spiralia</taxon>
        <taxon>Gnathifera</taxon>
        <taxon>Rotifera</taxon>
        <taxon>Eurotatoria</taxon>
        <taxon>Monogononta</taxon>
        <taxon>Pseudotrocha</taxon>
        <taxon>Ploima</taxon>
        <taxon>Brachionidae</taxon>
        <taxon>Brachionus</taxon>
    </lineage>
</organism>
<dbReference type="EMBL" id="REGN01002674">
    <property type="protein sequence ID" value="RNA26789.1"/>
    <property type="molecule type" value="Genomic_DNA"/>
</dbReference>
<name>A0A3M7RTK5_BRAPC</name>
<evidence type="ECO:0000313" key="1">
    <source>
        <dbReference type="EMBL" id="RNA26789.1"/>
    </source>
</evidence>
<proteinExistence type="predicted"/>
<dbReference type="AlphaFoldDB" id="A0A3M7RTK5"/>
<gene>
    <name evidence="1" type="ORF">BpHYR1_053468</name>
</gene>
<reference evidence="1 2" key="1">
    <citation type="journal article" date="2018" name="Sci. Rep.">
        <title>Genomic signatures of local adaptation to the degree of environmental predictability in rotifers.</title>
        <authorList>
            <person name="Franch-Gras L."/>
            <person name="Hahn C."/>
            <person name="Garcia-Roger E.M."/>
            <person name="Carmona M.J."/>
            <person name="Serra M."/>
            <person name="Gomez A."/>
        </authorList>
    </citation>
    <scope>NUCLEOTIDE SEQUENCE [LARGE SCALE GENOMIC DNA]</scope>
    <source>
        <strain evidence="1">HYR1</strain>
    </source>
</reference>
<comment type="caution">
    <text evidence="1">The sequence shown here is derived from an EMBL/GenBank/DDBJ whole genome shotgun (WGS) entry which is preliminary data.</text>
</comment>